<dbReference type="Pfam" id="PF03177">
    <property type="entry name" value="Nucleoporin_C"/>
    <property type="match status" value="1"/>
</dbReference>
<proteinExistence type="inferred from homology"/>
<keyword evidence="5" id="KW-0653">Protein transport</keyword>
<dbReference type="Gene3D" id="2.130.10.10">
    <property type="entry name" value="YVTN repeat-like/Quinoprotein amine dehydrogenase"/>
    <property type="match status" value="1"/>
</dbReference>
<feature type="domain" description="Nucleoporin Nup133/Nup155-like C-terminal" evidence="9">
    <location>
        <begin position="873"/>
        <end position="1213"/>
    </location>
</feature>
<dbReference type="InterPro" id="IPR037624">
    <property type="entry name" value="Nup133-like"/>
</dbReference>
<keyword evidence="3" id="KW-0813">Transport</keyword>
<keyword evidence="6" id="KW-0811">Translocation</keyword>
<dbReference type="PANTHER" id="PTHR13405">
    <property type="entry name" value="NUCLEAR PORE COMPLEX PROTEIN NUP133"/>
    <property type="match status" value="1"/>
</dbReference>
<feature type="domain" description="Nucleoporin Nup133/Nup155-like N-terminal" evidence="10">
    <location>
        <begin position="92"/>
        <end position="431"/>
    </location>
</feature>
<evidence type="ECO:0000256" key="7">
    <source>
        <dbReference type="ARBA" id="ARBA00023242"/>
    </source>
</evidence>
<dbReference type="GeneID" id="77725395"/>
<feature type="compositionally biased region" description="Acidic residues" evidence="8">
    <location>
        <begin position="1236"/>
        <end position="1246"/>
    </location>
</feature>
<dbReference type="PANTHER" id="PTHR13405:SF11">
    <property type="entry name" value="NUCLEAR PORE COMPLEX PROTEIN NUP133"/>
    <property type="match status" value="1"/>
</dbReference>
<evidence type="ECO:0000259" key="9">
    <source>
        <dbReference type="Pfam" id="PF03177"/>
    </source>
</evidence>
<evidence type="ECO:0000256" key="5">
    <source>
        <dbReference type="ARBA" id="ARBA00022927"/>
    </source>
</evidence>
<dbReference type="Proteomes" id="UP001164286">
    <property type="component" value="Unassembled WGS sequence"/>
</dbReference>
<dbReference type="GO" id="GO:0006606">
    <property type="term" value="P:protein import into nucleus"/>
    <property type="evidence" value="ECO:0007669"/>
    <property type="project" value="TreeGrafter"/>
</dbReference>
<evidence type="ECO:0000259" key="10">
    <source>
        <dbReference type="Pfam" id="PF08801"/>
    </source>
</evidence>
<comment type="similarity">
    <text evidence="2">Belongs to the nucleoporin Nup133 family.</text>
</comment>
<keyword evidence="7" id="KW-0539">Nucleus</keyword>
<dbReference type="Gene3D" id="1.20.58.1380">
    <property type="match status" value="1"/>
</dbReference>
<feature type="compositionally biased region" description="Polar residues" evidence="8">
    <location>
        <begin position="23"/>
        <end position="34"/>
    </location>
</feature>
<dbReference type="GO" id="GO:0016973">
    <property type="term" value="P:poly(A)+ mRNA export from nucleus"/>
    <property type="evidence" value="ECO:0007669"/>
    <property type="project" value="TreeGrafter"/>
</dbReference>
<organism evidence="11 12">
    <name type="scientific">Dioszegia hungarica</name>
    <dbReference type="NCBI Taxonomy" id="4972"/>
    <lineage>
        <taxon>Eukaryota</taxon>
        <taxon>Fungi</taxon>
        <taxon>Dikarya</taxon>
        <taxon>Basidiomycota</taxon>
        <taxon>Agaricomycotina</taxon>
        <taxon>Tremellomycetes</taxon>
        <taxon>Tremellales</taxon>
        <taxon>Bulleribasidiaceae</taxon>
        <taxon>Dioszegia</taxon>
    </lineage>
</organism>
<evidence type="ECO:0000256" key="2">
    <source>
        <dbReference type="ARBA" id="ARBA00005569"/>
    </source>
</evidence>
<keyword evidence="4" id="KW-0509">mRNA transport</keyword>
<evidence type="ECO:0000313" key="11">
    <source>
        <dbReference type="EMBL" id="KAI9632870.1"/>
    </source>
</evidence>
<dbReference type="GO" id="GO:0017056">
    <property type="term" value="F:structural constituent of nuclear pore"/>
    <property type="evidence" value="ECO:0007669"/>
    <property type="project" value="InterPro"/>
</dbReference>
<evidence type="ECO:0000256" key="4">
    <source>
        <dbReference type="ARBA" id="ARBA00022816"/>
    </source>
</evidence>
<evidence type="ECO:0000256" key="8">
    <source>
        <dbReference type="SAM" id="MobiDB-lite"/>
    </source>
</evidence>
<accession>A0AA38H2T1</accession>
<keyword evidence="12" id="KW-1185">Reference proteome</keyword>
<sequence>MFSSPAPRATPRKSVFRGRGDTASVSRGTPSIASASEREPLTPSHRSSRLNALKRAASPTSTAGETARTARYEEGGERVFLAKDQRGEIYSLGGLPREVQQIVKNSVDMIRNTVSGQVYPASGYALVTTSTMCIAWNYARSSPTVYVFHPPPSSRPYPAQSPPPMIAALQHAGSGEPGVILVSTSGEVRFWENMSLALSNVDRYQGVQLDLGADDYADKIWAVESNTYLITTTSSLAFRLFITSHSGRQTPTVTPLMRPGGMFGRASPVIFSLGEDKQGITAVAADGGRLWVLAKRTAQKWQLGSEDQKYVQDVDLYDVLGNGMFPGRWSTGEVELEINDLVTLAPGYLASLVSTIDQGATSSTSSSRVSHAIVILSSSARNGSLAVSRVIPMSYSPEPDSRSLETPRLIIPAESTTAFVRFASSVLMVSLVEGDSYEETITLRDSKRNAFIGAGHVRSVNLKRPTPPLVLMPASGGLLGVETFSPPVSARGLSSSAAATARLKSKMEQAVFFGDRSENPLSFDVLGSGAGGDVAAAAEAVSAEILSCTSAHMPGIYELRPQLADRLARLKDLVGYIRRNGLLVKLPQASRRTLSRDGEKAKAAVDLWDYQNRLMDQMHSRSPQSLLSDSIMLFMRQTEVREDEDPVRHFFRHKSQFMDRLLDVVYSTFRAAIEALGGGRAGALERSAWVLEANRIFIIVVRAAAQYREDSVQAYEMDRRSPSIEQWTAAAPLMASLEDLYYTTETLIADRTRDLGSAIDAPPTAVGDVKAQRAVQNSLKNQMAELAAALCNNMEDKLRATSRRHIEDGGEEQEGIALQRKWAEMRPRVIRPLVTIDRISHAYDLAEHHNDYETLVWLANHPIAGAAGGVVKLQEYIERFGEEFAFVLYQWYIDQGQQHALLSQDEVYGGLVTKFFAQRDYPELAWLHHLACRRYSPAAAALGVVDQREVGLDAKNIISSIGKLAAVAEMKIKGTSEARRQALVDFDDQLDLIHVQETLRSTLIASPTTRRLSPQDALAEYLDKNLTLLSSRPAFREMMVDLARRLVDGEALGIEGLVDVLTLKDNKGEEGRGDAAVALDRLRGDMVSCSCSTTLPEGRKQVALLSIWRRVFIRDDWMLISNTAGKSEERIQALLRQTSTYATLRAISTLHGFPQSYILSPYTSAQPPLLAELTARFPDRTLQQIEALMADHEEEIRVLERYIEQGGLESRVKEVAELVKRDQGAGVGMGAGVGAGEEDEQGDVEM</sequence>
<dbReference type="GO" id="GO:0031080">
    <property type="term" value="C:nuclear pore outer ring"/>
    <property type="evidence" value="ECO:0007669"/>
    <property type="project" value="TreeGrafter"/>
</dbReference>
<evidence type="ECO:0000256" key="3">
    <source>
        <dbReference type="ARBA" id="ARBA00022448"/>
    </source>
</evidence>
<dbReference type="EMBL" id="JAKWFO010000014">
    <property type="protein sequence ID" value="KAI9632870.1"/>
    <property type="molecule type" value="Genomic_DNA"/>
</dbReference>
<dbReference type="Pfam" id="PF08801">
    <property type="entry name" value="Nucleoporin_N"/>
    <property type="match status" value="1"/>
</dbReference>
<evidence type="ECO:0000256" key="1">
    <source>
        <dbReference type="ARBA" id="ARBA00004259"/>
    </source>
</evidence>
<name>A0AA38H2T1_9TREE</name>
<dbReference type="InterPro" id="IPR015943">
    <property type="entry name" value="WD40/YVTN_repeat-like_dom_sf"/>
</dbReference>
<evidence type="ECO:0000256" key="6">
    <source>
        <dbReference type="ARBA" id="ARBA00023010"/>
    </source>
</evidence>
<dbReference type="GO" id="GO:0000972">
    <property type="term" value="P:transcription-dependent tethering of RNA polymerase II gene DNA at nuclear periphery"/>
    <property type="evidence" value="ECO:0007669"/>
    <property type="project" value="TreeGrafter"/>
</dbReference>
<dbReference type="AlphaFoldDB" id="A0AA38H2T1"/>
<dbReference type="InterPro" id="IPR007187">
    <property type="entry name" value="Nucleoporin_Nup133/Nup155_C"/>
</dbReference>
<dbReference type="InterPro" id="IPR014908">
    <property type="entry name" value="Nucleoporin_Nup133/Nup155_N"/>
</dbReference>
<dbReference type="SUPFAM" id="SSF117289">
    <property type="entry name" value="Nucleoporin domain"/>
    <property type="match status" value="1"/>
</dbReference>
<evidence type="ECO:0000313" key="12">
    <source>
        <dbReference type="Proteomes" id="UP001164286"/>
    </source>
</evidence>
<feature type="region of interest" description="Disordered" evidence="8">
    <location>
        <begin position="1"/>
        <end position="69"/>
    </location>
</feature>
<protein>
    <submittedName>
        <fullName evidence="11">Non-repetitive/WGA-negative nucleoporin C-terminal-domain-containing protein</fullName>
    </submittedName>
</protein>
<comment type="subcellular location">
    <subcellularLocation>
        <location evidence="1">Nucleus envelope</location>
    </subcellularLocation>
</comment>
<feature type="region of interest" description="Disordered" evidence="8">
    <location>
        <begin position="1227"/>
        <end position="1246"/>
    </location>
</feature>
<reference evidence="11" key="1">
    <citation type="journal article" date="2022" name="G3 (Bethesda)">
        <title>High quality genome of the basidiomycete yeast Dioszegia hungarica PDD-24b-2 isolated from cloud water.</title>
        <authorList>
            <person name="Jarrige D."/>
            <person name="Haridas S."/>
            <person name="Bleykasten-Grosshans C."/>
            <person name="Joly M."/>
            <person name="Nadalig T."/>
            <person name="Sancelme M."/>
            <person name="Vuilleumier S."/>
            <person name="Grigoriev I.V."/>
            <person name="Amato P."/>
            <person name="Bringel F."/>
        </authorList>
    </citation>
    <scope>NUCLEOTIDE SEQUENCE</scope>
    <source>
        <strain evidence="11">PDD-24b-2</strain>
    </source>
</reference>
<gene>
    <name evidence="11" type="ORF">MKK02DRAFT_20095</name>
</gene>
<comment type="caution">
    <text evidence="11">The sequence shown here is derived from an EMBL/GenBank/DDBJ whole genome shotgun (WGS) entry which is preliminary data.</text>
</comment>
<dbReference type="RefSeq" id="XP_052942647.1">
    <property type="nucleotide sequence ID" value="XM_053086194.1"/>
</dbReference>